<reference evidence="1" key="1">
    <citation type="submission" date="2023-06" db="EMBL/GenBank/DDBJ databases">
        <title>Genome sequences of Xanthomonas arboricola from Serbia and Montenegro.</title>
        <authorList>
            <person name="Ilicic R."/>
            <person name="Jelusic A."/>
            <person name="Harrison J."/>
            <person name="Greer S."/>
            <person name="Grant M."/>
            <person name="Vicente J."/>
            <person name="Popovic Milovanovic T."/>
            <person name="Studholme D.J."/>
        </authorList>
    </citation>
    <scope>NUCLEOTIDE SEQUENCE</scope>
    <source>
        <strain evidence="1">Xp320</strain>
    </source>
</reference>
<comment type="caution">
    <text evidence="1">The sequence shown here is derived from an EMBL/GenBank/DDBJ whole genome shotgun (WGS) entry which is preliminary data.</text>
</comment>
<evidence type="ECO:0000313" key="1">
    <source>
        <dbReference type="EMBL" id="MDN0285801.1"/>
    </source>
</evidence>
<name>A0AAQ0W2J9_9XANT</name>
<dbReference type="SUPFAM" id="SSF88723">
    <property type="entry name" value="PIN domain-like"/>
    <property type="match status" value="1"/>
</dbReference>
<gene>
    <name evidence="1" type="ORF">QSH54_03850</name>
</gene>
<protein>
    <submittedName>
        <fullName evidence="1">DUF4411 family protein</fullName>
    </submittedName>
</protein>
<dbReference type="Gene3D" id="3.40.50.1010">
    <property type="entry name" value="5'-nuclease"/>
    <property type="match status" value="1"/>
</dbReference>
<sequence length="159" mass="17560">MRVLDASSALHAWDNYPIENLPTIWEWLRAELSAGRMAIPRVAMDEIGHISPDCRQWLHDIEGFNPVDVDNVIAGHAMLINGELGVQNDQYGTGVDANDVIIVATAKAKGFVLISNESRQPSLPANKKKYKIPAVCNLQPVSVPCINFADLIRVSNRVF</sequence>
<dbReference type="Pfam" id="PF14367">
    <property type="entry name" value="DUF4411"/>
    <property type="match status" value="1"/>
</dbReference>
<dbReference type="AlphaFoldDB" id="A0AAQ0W2J9"/>
<dbReference type="EMBL" id="JASVYU010000003">
    <property type="protein sequence ID" value="MDN0285801.1"/>
    <property type="molecule type" value="Genomic_DNA"/>
</dbReference>
<dbReference type="RefSeq" id="WP_039515504.1">
    <property type="nucleotide sequence ID" value="NZ_CP044334.1"/>
</dbReference>
<dbReference type="InterPro" id="IPR016541">
    <property type="entry name" value="UCP008505"/>
</dbReference>
<proteinExistence type="predicted"/>
<accession>A0AAQ0W2J9</accession>
<dbReference type="InterPro" id="IPR029060">
    <property type="entry name" value="PIN-like_dom_sf"/>
</dbReference>
<organism evidence="1">
    <name type="scientific">Xanthomonas arboricola pv. pruni</name>
    <dbReference type="NCBI Taxonomy" id="69929"/>
    <lineage>
        <taxon>Bacteria</taxon>
        <taxon>Pseudomonadati</taxon>
        <taxon>Pseudomonadota</taxon>
        <taxon>Gammaproteobacteria</taxon>
        <taxon>Lysobacterales</taxon>
        <taxon>Lysobacteraceae</taxon>
        <taxon>Xanthomonas</taxon>
    </lineage>
</organism>